<keyword evidence="9" id="KW-0325">Glycoprotein</keyword>
<keyword evidence="10" id="KW-0393">Immunoglobulin domain</keyword>
<proteinExistence type="predicted"/>
<feature type="chain" id="PRO_5040277628" evidence="12">
    <location>
        <begin position="21"/>
        <end position="252"/>
    </location>
</feature>
<dbReference type="InterPro" id="IPR013106">
    <property type="entry name" value="Ig_V-set"/>
</dbReference>
<evidence type="ECO:0000256" key="10">
    <source>
        <dbReference type="ARBA" id="ARBA00023319"/>
    </source>
</evidence>
<keyword evidence="5 11" id="KW-1133">Transmembrane helix</keyword>
<accession>A0A9Q9ZX65</accession>
<dbReference type="SMART" id="SM00406">
    <property type="entry name" value="IGv"/>
    <property type="match status" value="1"/>
</dbReference>
<dbReference type="Pfam" id="PF07686">
    <property type="entry name" value="V-set"/>
    <property type="match status" value="1"/>
</dbReference>
<keyword evidence="4 12" id="KW-0732">Signal</keyword>
<dbReference type="Proteomes" id="UP001155660">
    <property type="component" value="Chromosome B3"/>
</dbReference>
<evidence type="ECO:0000256" key="11">
    <source>
        <dbReference type="SAM" id="Phobius"/>
    </source>
</evidence>
<dbReference type="GeneID" id="122136784"/>
<evidence type="ECO:0000256" key="7">
    <source>
        <dbReference type="ARBA" id="ARBA00023157"/>
    </source>
</evidence>
<dbReference type="SMART" id="SM00409">
    <property type="entry name" value="IG"/>
    <property type="match status" value="1"/>
</dbReference>
<evidence type="ECO:0000256" key="5">
    <source>
        <dbReference type="ARBA" id="ARBA00022989"/>
    </source>
</evidence>
<evidence type="ECO:0000256" key="9">
    <source>
        <dbReference type="ARBA" id="ARBA00023180"/>
    </source>
</evidence>
<dbReference type="InterPro" id="IPR007110">
    <property type="entry name" value="Ig-like_dom"/>
</dbReference>
<reference evidence="14" key="1">
    <citation type="submission" date="2025-08" db="UniProtKB">
        <authorList>
            <consortium name="RefSeq"/>
        </authorList>
    </citation>
    <scope>IDENTIFICATION</scope>
    <source>
        <tissue evidence="14">Muscle</tissue>
    </source>
</reference>
<dbReference type="KEGG" id="ccar:122136784"/>
<keyword evidence="3 11" id="KW-0812">Transmembrane</keyword>
<dbReference type="GO" id="GO:0006955">
    <property type="term" value="P:immune response"/>
    <property type="evidence" value="ECO:0007669"/>
    <property type="project" value="TreeGrafter"/>
</dbReference>
<dbReference type="GO" id="GO:0031295">
    <property type="term" value="P:T cell costimulation"/>
    <property type="evidence" value="ECO:0007669"/>
    <property type="project" value="TreeGrafter"/>
</dbReference>
<dbReference type="GO" id="GO:0042102">
    <property type="term" value="P:positive regulation of T cell proliferation"/>
    <property type="evidence" value="ECO:0007669"/>
    <property type="project" value="TreeGrafter"/>
</dbReference>
<gene>
    <name evidence="14" type="primary">LOC122136784</name>
</gene>
<dbReference type="InterPro" id="IPR051713">
    <property type="entry name" value="T-cell_Activation_Regulation"/>
</dbReference>
<dbReference type="GO" id="GO:0071222">
    <property type="term" value="P:cellular response to lipopolysaccharide"/>
    <property type="evidence" value="ECO:0007669"/>
    <property type="project" value="TreeGrafter"/>
</dbReference>
<dbReference type="OrthoDB" id="6157407at2759"/>
<dbReference type="GO" id="GO:0009897">
    <property type="term" value="C:external side of plasma membrane"/>
    <property type="evidence" value="ECO:0007669"/>
    <property type="project" value="TreeGrafter"/>
</dbReference>
<evidence type="ECO:0000259" key="13">
    <source>
        <dbReference type="PROSITE" id="PS50835"/>
    </source>
</evidence>
<keyword evidence="8" id="KW-0675">Receptor</keyword>
<evidence type="ECO:0000256" key="6">
    <source>
        <dbReference type="ARBA" id="ARBA00023136"/>
    </source>
</evidence>
<keyword evidence="6 11" id="KW-0472">Membrane</keyword>
<protein>
    <submittedName>
        <fullName evidence="14">Uncharacterized protein LOC122136784</fullName>
    </submittedName>
</protein>
<dbReference type="AlphaFoldDB" id="A0A9Q9ZX65"/>
<dbReference type="GO" id="GO:0007166">
    <property type="term" value="P:cell surface receptor signaling pathway"/>
    <property type="evidence" value="ECO:0007669"/>
    <property type="project" value="TreeGrafter"/>
</dbReference>
<comment type="subcellular location">
    <subcellularLocation>
        <location evidence="1">Cell membrane</location>
        <topology evidence="1">Single-pass type I membrane protein</topology>
    </subcellularLocation>
</comment>
<keyword evidence="2" id="KW-1003">Cell membrane</keyword>
<name>A0A9Q9ZX65_CYPCA</name>
<dbReference type="InterPro" id="IPR003599">
    <property type="entry name" value="Ig_sub"/>
</dbReference>
<feature type="transmembrane region" description="Helical" evidence="11">
    <location>
        <begin position="118"/>
        <end position="143"/>
    </location>
</feature>
<evidence type="ECO:0000256" key="3">
    <source>
        <dbReference type="ARBA" id="ARBA00022692"/>
    </source>
</evidence>
<feature type="signal peptide" evidence="12">
    <location>
        <begin position="1"/>
        <end position="20"/>
    </location>
</feature>
<dbReference type="GO" id="GO:0042130">
    <property type="term" value="P:negative regulation of T cell proliferation"/>
    <property type="evidence" value="ECO:0007669"/>
    <property type="project" value="TreeGrafter"/>
</dbReference>
<evidence type="ECO:0000256" key="12">
    <source>
        <dbReference type="SAM" id="SignalP"/>
    </source>
</evidence>
<evidence type="ECO:0000256" key="1">
    <source>
        <dbReference type="ARBA" id="ARBA00004251"/>
    </source>
</evidence>
<dbReference type="PANTHER" id="PTHR25466:SF14">
    <property type="entry name" value="BUTYROPHILIN SUBFAMILY 2 MEMBER A2-LIKE-RELATED"/>
    <property type="match status" value="1"/>
</dbReference>
<dbReference type="RefSeq" id="XP_042577314.1">
    <property type="nucleotide sequence ID" value="XM_042721380.1"/>
</dbReference>
<keyword evidence="7" id="KW-1015">Disulfide bond</keyword>
<evidence type="ECO:0000256" key="8">
    <source>
        <dbReference type="ARBA" id="ARBA00023170"/>
    </source>
</evidence>
<evidence type="ECO:0000313" key="14">
    <source>
        <dbReference type="RefSeq" id="XP_042577314.1"/>
    </source>
</evidence>
<dbReference type="PROSITE" id="PS50835">
    <property type="entry name" value="IG_LIKE"/>
    <property type="match status" value="1"/>
</dbReference>
<organism evidence="14">
    <name type="scientific">Cyprinus carpio</name>
    <name type="common">Common carp</name>
    <dbReference type="NCBI Taxonomy" id="7962"/>
    <lineage>
        <taxon>Eukaryota</taxon>
        <taxon>Metazoa</taxon>
        <taxon>Chordata</taxon>
        <taxon>Craniata</taxon>
        <taxon>Vertebrata</taxon>
        <taxon>Euteleostomi</taxon>
        <taxon>Actinopterygii</taxon>
        <taxon>Neopterygii</taxon>
        <taxon>Teleostei</taxon>
        <taxon>Ostariophysi</taxon>
        <taxon>Cypriniformes</taxon>
        <taxon>Cyprinidae</taxon>
        <taxon>Cyprininae</taxon>
        <taxon>Cyprinus</taxon>
    </lineage>
</organism>
<feature type="domain" description="Ig-like" evidence="13">
    <location>
        <begin position="37"/>
        <end position="117"/>
    </location>
</feature>
<evidence type="ECO:0000256" key="2">
    <source>
        <dbReference type="ARBA" id="ARBA00022475"/>
    </source>
</evidence>
<dbReference type="PANTHER" id="PTHR25466">
    <property type="entry name" value="T-LYMPHOCYTE ACTIVATION ANTIGEN"/>
    <property type="match status" value="1"/>
</dbReference>
<evidence type="ECO:0000256" key="4">
    <source>
        <dbReference type="ARBA" id="ARBA00022729"/>
    </source>
</evidence>
<sequence>MRFPSFCFCLFLSMLHFTDGCHVSGYGEHKEVTGYTGGSVLLPCSCTHPQSTVKTFSWLCLKGNPWPEVFQDDKYKNRLKLFNDSSPANLSLLISDLRKKDEGFYRCKASQTYTDINLIIQVLILLAALPIVLLLAVLALIYWKCRGTQTHKYSTCDGNIMLHAGMRMTSQTLVFTIKRDVQKTTNDGLVLCTENEKQGEVNPESLTQGENLNPDENVDEVTYSSVVHIKTDTKPAHKQIVMAEHSEYASIK</sequence>